<sequence>MIRFVLDIIVVFIFFSSFVAKVISFENFKYEVRAYRIMNLSHLSVLPLLILCAELGLSTLFLLPIQIGFYKELIGIIFLIVLTLLTIRKDGFSKECSCYGKNHLLSSFPIQRNIIFILILLVSPFVHHPYVFEWQRAFLVFIIVVLITLIFENIRVFQEVKRGAKV</sequence>
<feature type="transmembrane region" description="Helical" evidence="5">
    <location>
        <begin position="138"/>
        <end position="157"/>
    </location>
</feature>
<evidence type="ECO:0000256" key="3">
    <source>
        <dbReference type="ARBA" id="ARBA00022989"/>
    </source>
</evidence>
<keyword evidence="4 5" id="KW-0472">Membrane</keyword>
<evidence type="ECO:0000259" key="6">
    <source>
        <dbReference type="Pfam" id="PF07291"/>
    </source>
</evidence>
<evidence type="ECO:0000256" key="4">
    <source>
        <dbReference type="ARBA" id="ARBA00023136"/>
    </source>
</evidence>
<feature type="transmembrane region" description="Helical" evidence="5">
    <location>
        <begin position="114"/>
        <end position="132"/>
    </location>
</feature>
<reference evidence="7 8" key="1">
    <citation type="submission" date="2023-07" db="EMBL/GenBank/DDBJ databases">
        <title>Sorghum-associated microbial communities from plants grown in Nebraska, USA.</title>
        <authorList>
            <person name="Schachtman D."/>
        </authorList>
    </citation>
    <scope>NUCLEOTIDE SEQUENCE [LARGE SCALE GENOMIC DNA]</scope>
    <source>
        <strain evidence="7 8">DS1314</strain>
    </source>
</reference>
<comment type="subcellular location">
    <subcellularLocation>
        <location evidence="1">Membrane</location>
        <topology evidence="1">Multi-pass membrane protein</topology>
    </subcellularLocation>
</comment>
<feature type="transmembrane region" description="Helical" evidence="5">
    <location>
        <begin position="45"/>
        <end position="63"/>
    </location>
</feature>
<evidence type="ECO:0000256" key="1">
    <source>
        <dbReference type="ARBA" id="ARBA00004141"/>
    </source>
</evidence>
<name>A0ABT9WG25_9BACL</name>
<keyword evidence="3 5" id="KW-1133">Transmembrane helix</keyword>
<evidence type="ECO:0000256" key="2">
    <source>
        <dbReference type="ARBA" id="ARBA00022692"/>
    </source>
</evidence>
<accession>A0ABT9WG25</accession>
<dbReference type="RefSeq" id="WP_370874897.1">
    <property type="nucleotide sequence ID" value="NZ_JAUSTI010000010.1"/>
</dbReference>
<feature type="domain" description="Methylamine utilisation protein MauE" evidence="6">
    <location>
        <begin position="4"/>
        <end position="123"/>
    </location>
</feature>
<evidence type="ECO:0000313" key="7">
    <source>
        <dbReference type="EMBL" id="MDQ0172213.1"/>
    </source>
</evidence>
<keyword evidence="2 5" id="KW-0812">Transmembrane</keyword>
<evidence type="ECO:0000313" key="8">
    <source>
        <dbReference type="Proteomes" id="UP001233836"/>
    </source>
</evidence>
<proteinExistence type="predicted"/>
<gene>
    <name evidence="7" type="ORF">J2T19_003690</name>
</gene>
<feature type="transmembrane region" description="Helical" evidence="5">
    <location>
        <begin position="69"/>
        <end position="87"/>
    </location>
</feature>
<organism evidence="7 8">
    <name type="scientific">Paenibacillus tundrae</name>
    <dbReference type="NCBI Taxonomy" id="528187"/>
    <lineage>
        <taxon>Bacteria</taxon>
        <taxon>Bacillati</taxon>
        <taxon>Bacillota</taxon>
        <taxon>Bacilli</taxon>
        <taxon>Bacillales</taxon>
        <taxon>Paenibacillaceae</taxon>
        <taxon>Paenibacillus</taxon>
    </lineage>
</organism>
<keyword evidence="8" id="KW-1185">Reference proteome</keyword>
<dbReference type="InterPro" id="IPR009908">
    <property type="entry name" value="Methylamine_util_MauE"/>
</dbReference>
<dbReference type="Pfam" id="PF07291">
    <property type="entry name" value="MauE"/>
    <property type="match status" value="1"/>
</dbReference>
<comment type="caution">
    <text evidence="7">The sequence shown here is derived from an EMBL/GenBank/DDBJ whole genome shotgun (WGS) entry which is preliminary data.</text>
</comment>
<evidence type="ECO:0000256" key="5">
    <source>
        <dbReference type="SAM" id="Phobius"/>
    </source>
</evidence>
<protein>
    <recommendedName>
        <fullName evidence="6">Methylamine utilisation protein MauE domain-containing protein</fullName>
    </recommendedName>
</protein>
<feature type="transmembrane region" description="Helical" evidence="5">
    <location>
        <begin position="6"/>
        <end position="24"/>
    </location>
</feature>
<dbReference type="Proteomes" id="UP001233836">
    <property type="component" value="Unassembled WGS sequence"/>
</dbReference>
<dbReference type="EMBL" id="JAUSTI010000010">
    <property type="protein sequence ID" value="MDQ0172213.1"/>
    <property type="molecule type" value="Genomic_DNA"/>
</dbReference>